<organism evidence="1 2">
    <name type="scientific">Permianibacter aggregans</name>
    <dbReference type="NCBI Taxonomy" id="1510150"/>
    <lineage>
        <taxon>Bacteria</taxon>
        <taxon>Pseudomonadati</taxon>
        <taxon>Pseudomonadota</taxon>
        <taxon>Gammaproteobacteria</taxon>
        <taxon>Pseudomonadales</taxon>
        <taxon>Pseudomonadaceae</taxon>
        <taxon>Permianibacter</taxon>
    </lineage>
</organism>
<accession>A0A4R6UWR6</accession>
<evidence type="ECO:0000313" key="1">
    <source>
        <dbReference type="EMBL" id="TDQ50439.1"/>
    </source>
</evidence>
<keyword evidence="2" id="KW-1185">Reference proteome</keyword>
<dbReference type="Proteomes" id="UP000295375">
    <property type="component" value="Unassembled WGS sequence"/>
</dbReference>
<proteinExistence type="predicted"/>
<evidence type="ECO:0000313" key="2">
    <source>
        <dbReference type="Proteomes" id="UP000295375"/>
    </source>
</evidence>
<dbReference type="EMBL" id="SNYM01000002">
    <property type="protein sequence ID" value="TDQ50439.1"/>
    <property type="molecule type" value="Genomic_DNA"/>
</dbReference>
<dbReference type="AlphaFoldDB" id="A0A4R6UWR6"/>
<protein>
    <submittedName>
        <fullName evidence="1">Uncharacterized protein</fullName>
    </submittedName>
</protein>
<reference evidence="1 2" key="1">
    <citation type="submission" date="2019-03" db="EMBL/GenBank/DDBJ databases">
        <title>Genomic Encyclopedia of Type Strains, Phase IV (KMG-IV): sequencing the most valuable type-strain genomes for metagenomic binning, comparative biology and taxonomic classification.</title>
        <authorList>
            <person name="Goeker M."/>
        </authorList>
    </citation>
    <scope>NUCLEOTIDE SEQUENCE [LARGE SCALE GENOMIC DNA]</scope>
    <source>
        <strain evidence="1 2">DSM 103792</strain>
    </source>
</reference>
<name>A0A4R6UWR6_9GAMM</name>
<sequence>MELCQFPPKFLIGGKSAQIVQRPTASDSKRWSIKTVPVSG</sequence>
<comment type="caution">
    <text evidence="1">The sequence shown here is derived from an EMBL/GenBank/DDBJ whole genome shotgun (WGS) entry which is preliminary data.</text>
</comment>
<gene>
    <name evidence="1" type="ORF">EV696_102120</name>
</gene>